<dbReference type="InterPro" id="IPR039426">
    <property type="entry name" value="TonB-dep_rcpt-like"/>
</dbReference>
<feature type="domain" description="TonB-dependent receptor-like beta-barrel" evidence="12">
    <location>
        <begin position="289"/>
        <end position="743"/>
    </location>
</feature>
<evidence type="ECO:0000313" key="14">
    <source>
        <dbReference type="EMBL" id="WXB18507.1"/>
    </source>
</evidence>
<evidence type="ECO:0000256" key="2">
    <source>
        <dbReference type="ARBA" id="ARBA00022448"/>
    </source>
</evidence>
<dbReference type="InterPro" id="IPR036942">
    <property type="entry name" value="Beta-barrel_TonB_sf"/>
</dbReference>
<keyword evidence="2" id="KW-0813">Transport</keyword>
<evidence type="ECO:0000256" key="1">
    <source>
        <dbReference type="ARBA" id="ARBA00004571"/>
    </source>
</evidence>
<evidence type="ECO:0000256" key="11">
    <source>
        <dbReference type="SAM" id="MobiDB-lite"/>
    </source>
</evidence>
<dbReference type="Gene3D" id="3.30.1150.10">
    <property type="match status" value="1"/>
</dbReference>
<name>A0ABZ2M7N1_9BACT</name>
<keyword evidence="8 14" id="KW-0675">Receptor</keyword>
<comment type="similarity">
    <text evidence="10">Belongs to the TonB-dependent receptor family.</text>
</comment>
<dbReference type="PANTHER" id="PTHR30069">
    <property type="entry name" value="TONB-DEPENDENT OUTER MEMBRANE RECEPTOR"/>
    <property type="match status" value="1"/>
</dbReference>
<protein>
    <submittedName>
        <fullName evidence="14">TonB-dependent receptor plug domain-containing protein</fullName>
    </submittedName>
</protein>
<proteinExistence type="inferred from homology"/>
<evidence type="ECO:0000256" key="7">
    <source>
        <dbReference type="ARBA" id="ARBA00023136"/>
    </source>
</evidence>
<organism evidence="14 15">
    <name type="scientific">Pendulispora albinea</name>
    <dbReference type="NCBI Taxonomy" id="2741071"/>
    <lineage>
        <taxon>Bacteria</taxon>
        <taxon>Pseudomonadati</taxon>
        <taxon>Myxococcota</taxon>
        <taxon>Myxococcia</taxon>
        <taxon>Myxococcales</taxon>
        <taxon>Sorangiineae</taxon>
        <taxon>Pendulisporaceae</taxon>
        <taxon>Pendulispora</taxon>
    </lineage>
</organism>
<evidence type="ECO:0000256" key="3">
    <source>
        <dbReference type="ARBA" id="ARBA00022452"/>
    </source>
</evidence>
<feature type="region of interest" description="Disordered" evidence="11">
    <location>
        <begin position="101"/>
        <end position="154"/>
    </location>
</feature>
<sequence length="790" mass="84944">MGALVASLTSLGGQAWGQSQTAAPVLVSESEVPYPEGARGEAVVVVVITVNLDGTVRSAVVETGAEPFASAAVAAASLFLFQPATRDGIAVASKIRMEIAFREPPPPPEDERAREAPPLSPPAAPRARAPASDSEIQEVRVRGERGEPSRTVSLSRAEVREIPGAFGDPFRAIEMMPGVTPVVSGLPFFFVRGAPPGNVGYFIDGVRVPLLFHVGAGPSVIHPAIIERVDLYPGGYPARFGRFAGGIVSGEMTQLRPETRGELNVRLFDAGAWIETPFANQRGIVSLGGRYSYTAALLSRLASDTILDYWDYQARAAYDLTSRDRISLFTFGSYDFLAQKTPTETLPLFATEFHRLDLRYERRLGPDSTLRTALTLGLDRTRLSEGRFMRDRMMGTRTEIVHRVSPNVVVRAGSDVQLDSYAVFVNDDELSPTASRAARYFPSRTDLTMGVRGDVVYEPVRGFEVTTGARLDLFASQGATALGADPRLMTRAAVSDHVRVLTALGVAHQPPAFVIPIPGFQPGGLSGGLQRSVQESLGLEVGLGTGTTLTMSTFHNTFFDMSDPLGSLPQDPGGCPPGAFPADTLGGDNAGRHLGWTPYCGPRFPIGTIGPDRSGGGGQAASSRGDERAVEVFEVRSKGTAYGFEFLLKRKLTQRIGGFLSYTLSRSTRYARGERFIASFDRTHVANAAVAFDLGRSWRAGTRLVFYTGVPRAADASGQDTSRLPAFFRVDLRLEKRWSIGKSGWLALVAEWMNATLTKEAVSTNCTLRGCDVQTIGPVTIPSIGLEGGF</sequence>
<evidence type="ECO:0000256" key="6">
    <source>
        <dbReference type="ARBA" id="ARBA00023077"/>
    </source>
</evidence>
<keyword evidence="3" id="KW-1134">Transmembrane beta strand</keyword>
<keyword evidence="5" id="KW-0732">Signal</keyword>
<keyword evidence="6 10" id="KW-0798">TonB box</keyword>
<dbReference type="InterPro" id="IPR012910">
    <property type="entry name" value="Plug_dom"/>
</dbReference>
<gene>
    <name evidence="14" type="ORF">LZC94_14855</name>
</gene>
<evidence type="ECO:0000256" key="9">
    <source>
        <dbReference type="ARBA" id="ARBA00023237"/>
    </source>
</evidence>
<dbReference type="SUPFAM" id="SSF74653">
    <property type="entry name" value="TolA/TonB C-terminal domain"/>
    <property type="match status" value="1"/>
</dbReference>
<dbReference type="Gene3D" id="2.40.170.20">
    <property type="entry name" value="TonB-dependent receptor, beta-barrel domain"/>
    <property type="match status" value="1"/>
</dbReference>
<keyword evidence="15" id="KW-1185">Reference proteome</keyword>
<keyword evidence="4" id="KW-0812">Transmembrane</keyword>
<dbReference type="EMBL" id="CP089984">
    <property type="protein sequence ID" value="WXB18507.1"/>
    <property type="molecule type" value="Genomic_DNA"/>
</dbReference>
<dbReference type="InterPro" id="IPR000531">
    <property type="entry name" value="Beta-barrel_TonB"/>
</dbReference>
<dbReference type="Gene3D" id="2.170.130.10">
    <property type="entry name" value="TonB-dependent receptor, plug domain"/>
    <property type="match status" value="1"/>
</dbReference>
<evidence type="ECO:0000259" key="13">
    <source>
        <dbReference type="Pfam" id="PF07715"/>
    </source>
</evidence>
<dbReference type="Proteomes" id="UP001370348">
    <property type="component" value="Chromosome"/>
</dbReference>
<accession>A0ABZ2M7N1</accession>
<dbReference type="Pfam" id="PF00593">
    <property type="entry name" value="TonB_dep_Rec_b-barrel"/>
    <property type="match status" value="1"/>
</dbReference>
<evidence type="ECO:0000259" key="12">
    <source>
        <dbReference type="Pfam" id="PF00593"/>
    </source>
</evidence>
<reference evidence="14 15" key="1">
    <citation type="submission" date="2021-12" db="EMBL/GenBank/DDBJ databases">
        <title>Discovery of the Pendulisporaceae a myxobacterial family with distinct sporulation behavior and unique specialized metabolism.</title>
        <authorList>
            <person name="Garcia R."/>
            <person name="Popoff A."/>
            <person name="Bader C.D."/>
            <person name="Loehr J."/>
            <person name="Walesch S."/>
            <person name="Walt C."/>
            <person name="Boldt J."/>
            <person name="Bunk B."/>
            <person name="Haeckl F.J.F.P.J."/>
            <person name="Gunesch A.P."/>
            <person name="Birkelbach J."/>
            <person name="Nuebel U."/>
            <person name="Pietschmann T."/>
            <person name="Bach T."/>
            <person name="Mueller R."/>
        </authorList>
    </citation>
    <scope>NUCLEOTIDE SEQUENCE [LARGE SCALE GENOMIC DNA]</scope>
    <source>
        <strain evidence="14 15">MSr11954</strain>
    </source>
</reference>
<dbReference type="RefSeq" id="WP_394828138.1">
    <property type="nucleotide sequence ID" value="NZ_CP089984.1"/>
</dbReference>
<evidence type="ECO:0000256" key="5">
    <source>
        <dbReference type="ARBA" id="ARBA00022729"/>
    </source>
</evidence>
<feature type="compositionally biased region" description="Basic and acidic residues" evidence="11">
    <location>
        <begin position="137"/>
        <end position="148"/>
    </location>
</feature>
<evidence type="ECO:0000256" key="8">
    <source>
        <dbReference type="ARBA" id="ARBA00023170"/>
    </source>
</evidence>
<evidence type="ECO:0000256" key="4">
    <source>
        <dbReference type="ARBA" id="ARBA00022692"/>
    </source>
</evidence>
<dbReference type="PANTHER" id="PTHR30069:SF29">
    <property type="entry name" value="HEMOGLOBIN AND HEMOGLOBIN-HAPTOGLOBIN-BINDING PROTEIN 1-RELATED"/>
    <property type="match status" value="1"/>
</dbReference>
<feature type="domain" description="TonB-dependent receptor plug" evidence="13">
    <location>
        <begin position="154"/>
        <end position="246"/>
    </location>
</feature>
<evidence type="ECO:0000256" key="10">
    <source>
        <dbReference type="RuleBase" id="RU003357"/>
    </source>
</evidence>
<keyword evidence="9" id="KW-0998">Cell outer membrane</keyword>
<keyword evidence="7 10" id="KW-0472">Membrane</keyword>
<dbReference type="SUPFAM" id="SSF56935">
    <property type="entry name" value="Porins"/>
    <property type="match status" value="1"/>
</dbReference>
<evidence type="ECO:0000313" key="15">
    <source>
        <dbReference type="Proteomes" id="UP001370348"/>
    </source>
</evidence>
<dbReference type="InterPro" id="IPR037066">
    <property type="entry name" value="Plug_dom_sf"/>
</dbReference>
<dbReference type="Pfam" id="PF07715">
    <property type="entry name" value="Plug"/>
    <property type="match status" value="1"/>
</dbReference>
<comment type="subcellular location">
    <subcellularLocation>
        <location evidence="1">Cell outer membrane</location>
        <topology evidence="1">Multi-pass membrane protein</topology>
    </subcellularLocation>
</comment>